<keyword evidence="1" id="KW-1133">Transmembrane helix</keyword>
<evidence type="ECO:0000313" key="2">
    <source>
        <dbReference type="EMBL" id="JAW15744.1"/>
    </source>
</evidence>
<feature type="transmembrane region" description="Helical" evidence="1">
    <location>
        <begin position="9"/>
        <end position="28"/>
    </location>
</feature>
<reference evidence="2" key="1">
    <citation type="journal article" date="2018" name="PLoS Negl. Trop. Dis.">
        <title>An insight into the salivary gland and fat body transcriptome of Panstrongylus lignarius (Hemiptera: Heteroptera), the main vector of Chagas disease in Peru.</title>
        <authorList>
            <person name="Nevoa J.C."/>
            <person name="Mendes M.T."/>
            <person name="da Silva M.V."/>
            <person name="Soares S.C."/>
            <person name="Oliveira C.J.F."/>
            <person name="Ribeiro J.M.C."/>
        </authorList>
    </citation>
    <scope>NUCLEOTIDE SEQUENCE</scope>
</reference>
<name>A0A224XWW3_9HEMI</name>
<evidence type="ECO:0000256" key="1">
    <source>
        <dbReference type="SAM" id="Phobius"/>
    </source>
</evidence>
<accession>A0A224XWW3</accession>
<keyword evidence="1" id="KW-0472">Membrane</keyword>
<protein>
    <submittedName>
        <fullName evidence="2">Putative secreted protein</fullName>
    </submittedName>
</protein>
<organism evidence="2">
    <name type="scientific">Panstrongylus lignarius</name>
    <dbReference type="NCBI Taxonomy" id="156445"/>
    <lineage>
        <taxon>Eukaryota</taxon>
        <taxon>Metazoa</taxon>
        <taxon>Ecdysozoa</taxon>
        <taxon>Arthropoda</taxon>
        <taxon>Hexapoda</taxon>
        <taxon>Insecta</taxon>
        <taxon>Pterygota</taxon>
        <taxon>Neoptera</taxon>
        <taxon>Paraneoptera</taxon>
        <taxon>Hemiptera</taxon>
        <taxon>Heteroptera</taxon>
        <taxon>Panheteroptera</taxon>
        <taxon>Cimicomorpha</taxon>
        <taxon>Reduviidae</taxon>
        <taxon>Triatominae</taxon>
        <taxon>Panstrongylus</taxon>
    </lineage>
</organism>
<dbReference type="AlphaFoldDB" id="A0A224XWW3"/>
<dbReference type="EMBL" id="GFTR01000682">
    <property type="protein sequence ID" value="JAW15744.1"/>
    <property type="molecule type" value="Transcribed_RNA"/>
</dbReference>
<sequence>MLSFKFTELFLSILFILINFLLGLFLSLLQTTSFTFLCIGHFISGTFLGCQQLLNTLSLACHRRIFEIFCSGKYFIK</sequence>
<keyword evidence="1" id="KW-0812">Transmembrane</keyword>
<proteinExistence type="predicted"/>